<dbReference type="EMBL" id="CP001738">
    <property type="protein sequence ID" value="ACY96828.1"/>
    <property type="molecule type" value="Genomic_DNA"/>
</dbReference>
<dbReference type="AlphaFoldDB" id="D1A9D2"/>
<dbReference type="Gene3D" id="3.40.50.300">
    <property type="entry name" value="P-loop containing nucleotide triphosphate hydrolases"/>
    <property type="match status" value="1"/>
</dbReference>
<name>D1A9D2_THECD</name>
<dbReference type="KEGG" id="tcu:Tcur_1245"/>
<dbReference type="eggNOG" id="COG1100">
    <property type="taxonomic scope" value="Bacteria"/>
</dbReference>
<dbReference type="HOGENOM" id="CLU_045953_0_0_11"/>
<dbReference type="SUPFAM" id="SSF52540">
    <property type="entry name" value="P-loop containing nucleoside triphosphate hydrolases"/>
    <property type="match status" value="1"/>
</dbReference>
<accession>D1A9D2</accession>
<dbReference type="Proteomes" id="UP000001918">
    <property type="component" value="Chromosome"/>
</dbReference>
<keyword evidence="2" id="KW-1185">Reference proteome</keyword>
<dbReference type="STRING" id="471852.Tcur_1245"/>
<gene>
    <name evidence="1" type="ordered locus">Tcur_1245</name>
</gene>
<reference evidence="1 2" key="1">
    <citation type="journal article" date="2011" name="Stand. Genomic Sci.">
        <title>Complete genome sequence of Thermomonospora curvata type strain (B9).</title>
        <authorList>
            <person name="Chertkov O."/>
            <person name="Sikorski J."/>
            <person name="Nolan M."/>
            <person name="Lapidus A."/>
            <person name="Lucas S."/>
            <person name="Del Rio T.G."/>
            <person name="Tice H."/>
            <person name="Cheng J.F."/>
            <person name="Goodwin L."/>
            <person name="Pitluck S."/>
            <person name="Liolios K."/>
            <person name="Ivanova N."/>
            <person name="Mavromatis K."/>
            <person name="Mikhailova N."/>
            <person name="Ovchinnikova G."/>
            <person name="Pati A."/>
            <person name="Chen A."/>
            <person name="Palaniappan K."/>
            <person name="Djao O.D."/>
            <person name="Land M."/>
            <person name="Hauser L."/>
            <person name="Chang Y.J."/>
            <person name="Jeffries C.D."/>
            <person name="Brettin T."/>
            <person name="Han C."/>
            <person name="Detter J.C."/>
            <person name="Rohde M."/>
            <person name="Goker M."/>
            <person name="Woyke T."/>
            <person name="Bristow J."/>
            <person name="Eisen J.A."/>
            <person name="Markowitz V."/>
            <person name="Hugenholtz P."/>
            <person name="Klenk H.P."/>
            <person name="Kyrpides N.C."/>
        </authorList>
    </citation>
    <scope>NUCLEOTIDE SEQUENCE [LARGE SCALE GENOMIC DNA]</scope>
    <source>
        <strain evidence="2">ATCC 19995 / DSM 43183 / JCM 3096 / KCTC 9072 / NBRC 15933 / NCIMB 10081 / Henssen B9</strain>
    </source>
</reference>
<dbReference type="RefSeq" id="WP_012851612.1">
    <property type="nucleotide sequence ID" value="NC_013510.1"/>
</dbReference>
<evidence type="ECO:0000313" key="1">
    <source>
        <dbReference type="EMBL" id="ACY96828.1"/>
    </source>
</evidence>
<organism evidence="1 2">
    <name type="scientific">Thermomonospora curvata (strain ATCC 19995 / DSM 43183 / JCM 3096 / KCTC 9072 / NBRC 15933 / NCIMB 10081 / Henssen B9)</name>
    <dbReference type="NCBI Taxonomy" id="471852"/>
    <lineage>
        <taxon>Bacteria</taxon>
        <taxon>Bacillati</taxon>
        <taxon>Actinomycetota</taxon>
        <taxon>Actinomycetes</taxon>
        <taxon>Streptosporangiales</taxon>
        <taxon>Thermomonosporaceae</taxon>
        <taxon>Thermomonospora</taxon>
    </lineage>
</organism>
<protein>
    <submittedName>
        <fullName evidence="1">Uncharacterized protein</fullName>
    </submittedName>
</protein>
<sequence length="349" mass="39848">MSLEAMNRPGAPVTKMAKIGLWGATSSGKTTFLAALYVAANQSQGKWNIIGVDQPSVDFLVDNTQILTKERRFPSKTEGIQEYSWTIMGETERVVKHRWRKRTESVPLHFQLDLIDASGRLFRGKEKDRAEEISEELEDIELDFDDPAESVGESGDAFDRLVNHLTECDGIVYLFDPLRENKDGDEFHYFQQALQNVTHRCMQNGRLAGRHLPHYLAVCITKLDSPKVFHTAHRRGYLTFDPDDPYLFPRVREDKAEDLFRELCHLSPTRSALQVHDAIKTSFAPERVRYFATSAVGFYLSPTATRFQASSFQNVIPHPTQPGEYTIRGDIHPINVLEPLLWLGQVTRR</sequence>
<dbReference type="OrthoDB" id="4051290at2"/>
<proteinExistence type="predicted"/>
<evidence type="ECO:0000313" key="2">
    <source>
        <dbReference type="Proteomes" id="UP000001918"/>
    </source>
</evidence>
<dbReference type="InterPro" id="IPR027417">
    <property type="entry name" value="P-loop_NTPase"/>
</dbReference>